<dbReference type="InterPro" id="IPR021531">
    <property type="entry name" value="Tla3_N"/>
</dbReference>
<evidence type="ECO:0000259" key="3">
    <source>
        <dbReference type="Pfam" id="PF11394"/>
    </source>
</evidence>
<feature type="domain" description="Type VI lipase adapter protein Tla3 N-terminal" evidence="3">
    <location>
        <begin position="111"/>
        <end position="266"/>
    </location>
</feature>
<evidence type="ECO:0000313" key="5">
    <source>
        <dbReference type="EMBL" id="MDC8756674.1"/>
    </source>
</evidence>
<evidence type="ECO:0000256" key="2">
    <source>
        <dbReference type="SAM" id="Phobius"/>
    </source>
</evidence>
<organism evidence="5 6">
    <name type="scientific">Janthinobacterium fluminis</name>
    <dbReference type="NCBI Taxonomy" id="2987524"/>
    <lineage>
        <taxon>Bacteria</taxon>
        <taxon>Pseudomonadati</taxon>
        <taxon>Pseudomonadota</taxon>
        <taxon>Betaproteobacteria</taxon>
        <taxon>Burkholderiales</taxon>
        <taxon>Oxalobacteraceae</taxon>
        <taxon>Janthinobacterium</taxon>
    </lineage>
</organism>
<dbReference type="InterPro" id="IPR048303">
    <property type="entry name" value="Tla3_C"/>
</dbReference>
<name>A0ABT5JVR1_9BURK</name>
<gene>
    <name evidence="5" type="ORF">OIK44_03615</name>
</gene>
<reference evidence="5 6" key="1">
    <citation type="submission" date="2022-10" db="EMBL/GenBank/DDBJ databases">
        <title>Janthinobacterium sp. hw3 Genome sequencing.</title>
        <authorList>
            <person name="Park S."/>
        </authorList>
    </citation>
    <scope>NUCLEOTIDE SEQUENCE [LARGE SCALE GENOMIC DNA]</scope>
    <source>
        <strain evidence="6">hw3</strain>
    </source>
</reference>
<evidence type="ECO:0000256" key="1">
    <source>
        <dbReference type="SAM" id="MobiDB-lite"/>
    </source>
</evidence>
<feature type="domain" description="Type VI lipase adapter protein Tla3 C-terminal" evidence="4">
    <location>
        <begin position="422"/>
        <end position="562"/>
    </location>
</feature>
<dbReference type="Pfam" id="PF11394">
    <property type="entry name" value="Tla3_N"/>
    <property type="match status" value="1"/>
</dbReference>
<accession>A0ABT5JVR1</accession>
<protein>
    <submittedName>
        <fullName evidence="5">DUF2875 family protein</fullName>
    </submittedName>
</protein>
<proteinExistence type="predicted"/>
<dbReference type="Proteomes" id="UP001221208">
    <property type="component" value="Unassembled WGS sequence"/>
</dbReference>
<dbReference type="RefSeq" id="WP_273669311.1">
    <property type="nucleotide sequence ID" value="NZ_JAQQXR010000001.1"/>
</dbReference>
<keyword evidence="2" id="KW-0812">Transmembrane</keyword>
<sequence>MNANAEKQPPLLWRHIFGALIAFLILLPLWGIFVLRFIQPETIILTQEQFMSNERIWPILKWFVFLPLAMIAVLFGVYWAMAVKNAEAKYKQQILTAQPKITVSEQTRREYVLEIIGLGVTLDKYRQGKLWEALQKGSPHVTIREEDPKKYPWTDMDKSGIAGGRGGDTLENGAQNTPMYYGVPVFDAEAPVFNSRLVDRPNAPLVGLAAGAVSSGMAWHLFVVGPRRFAERPDRILDDVFAFFDANPDVPYIVLNSEDSMASRDIYRPIGSPPLLKDGYYIPEMPDASALFVLARRERVDAVRPFAFDDVPPEASVDQLNQYGVARRLFLAYTALERTVPHPDKEKDPEAYTERQPLIAEWLPVAAQFAQRPDIRGTGVNNTLKGVAPWVHYPPKNWKPTPWFPIPWNNDQLDTFDRLPTLGFLHRPTFVKFADEHGKPLTRRDEREKALQAGWQQALQTLPEAQRLKAPARIIAATGGNTEQLIALHSTLNAYAAQGGPVYDNANSEQFIDTDKRLGNTGAATLFVQMGIGVIGSYRSGGVSAAINLRDGNEASIVLISPPSDAARKAQHRPNGDDVFGNRATPMIDPANYPPN</sequence>
<feature type="region of interest" description="Disordered" evidence="1">
    <location>
        <begin position="565"/>
        <end position="596"/>
    </location>
</feature>
<keyword evidence="2" id="KW-0472">Membrane</keyword>
<feature type="transmembrane region" description="Helical" evidence="2">
    <location>
        <begin position="12"/>
        <end position="38"/>
    </location>
</feature>
<keyword evidence="2" id="KW-1133">Transmembrane helix</keyword>
<feature type="transmembrane region" description="Helical" evidence="2">
    <location>
        <begin position="59"/>
        <end position="81"/>
    </location>
</feature>
<evidence type="ECO:0000313" key="6">
    <source>
        <dbReference type="Proteomes" id="UP001221208"/>
    </source>
</evidence>
<evidence type="ECO:0000259" key="4">
    <source>
        <dbReference type="Pfam" id="PF20995"/>
    </source>
</evidence>
<dbReference type="Pfam" id="PF20995">
    <property type="entry name" value="Tla3_C"/>
    <property type="match status" value="1"/>
</dbReference>
<keyword evidence="6" id="KW-1185">Reference proteome</keyword>
<dbReference type="EMBL" id="JAQQXR010000001">
    <property type="protein sequence ID" value="MDC8756674.1"/>
    <property type="molecule type" value="Genomic_DNA"/>
</dbReference>
<comment type="caution">
    <text evidence="5">The sequence shown here is derived from an EMBL/GenBank/DDBJ whole genome shotgun (WGS) entry which is preliminary data.</text>
</comment>